<organism evidence="2 3">
    <name type="scientific">Amnibacterium endophyticum</name>
    <dbReference type="NCBI Taxonomy" id="2109337"/>
    <lineage>
        <taxon>Bacteria</taxon>
        <taxon>Bacillati</taxon>
        <taxon>Actinomycetota</taxon>
        <taxon>Actinomycetes</taxon>
        <taxon>Micrococcales</taxon>
        <taxon>Microbacteriaceae</taxon>
        <taxon>Amnibacterium</taxon>
    </lineage>
</organism>
<proteinExistence type="predicted"/>
<comment type="caution">
    <text evidence="2">The sequence shown here is derived from an EMBL/GenBank/DDBJ whole genome shotgun (WGS) entry which is preliminary data.</text>
</comment>
<keyword evidence="1" id="KW-0812">Transmembrane</keyword>
<keyword evidence="1" id="KW-1133">Transmembrane helix</keyword>
<keyword evidence="3" id="KW-1185">Reference proteome</keyword>
<sequence length="45" mass="4699">MSAETEAPAAGTQKVIGVVAWLWVGLPFLYGLIQLVAKIPALFAG</sequence>
<dbReference type="RefSeq" id="WP_377932309.1">
    <property type="nucleotide sequence ID" value="NZ_JBHUEA010000004.1"/>
</dbReference>
<protein>
    <recommendedName>
        <fullName evidence="4">Oxalate:formate antiporter</fullName>
    </recommendedName>
</protein>
<feature type="transmembrane region" description="Helical" evidence="1">
    <location>
        <begin position="20"/>
        <end position="43"/>
    </location>
</feature>
<evidence type="ECO:0000256" key="1">
    <source>
        <dbReference type="SAM" id="Phobius"/>
    </source>
</evidence>
<gene>
    <name evidence="2" type="ORF">ACFSBI_04090</name>
</gene>
<keyword evidence="1" id="KW-0472">Membrane</keyword>
<reference evidence="3" key="1">
    <citation type="journal article" date="2019" name="Int. J. Syst. Evol. Microbiol.">
        <title>The Global Catalogue of Microorganisms (GCM) 10K type strain sequencing project: providing services to taxonomists for standard genome sequencing and annotation.</title>
        <authorList>
            <consortium name="The Broad Institute Genomics Platform"/>
            <consortium name="The Broad Institute Genome Sequencing Center for Infectious Disease"/>
            <person name="Wu L."/>
            <person name="Ma J."/>
        </authorList>
    </citation>
    <scope>NUCLEOTIDE SEQUENCE [LARGE SCALE GENOMIC DNA]</scope>
    <source>
        <strain evidence="3">CGMCC 1.12471</strain>
    </source>
</reference>
<evidence type="ECO:0000313" key="3">
    <source>
        <dbReference type="Proteomes" id="UP001597347"/>
    </source>
</evidence>
<dbReference type="Proteomes" id="UP001597347">
    <property type="component" value="Unassembled WGS sequence"/>
</dbReference>
<dbReference type="EMBL" id="JBHUEA010000004">
    <property type="protein sequence ID" value="MFD1720718.1"/>
    <property type="molecule type" value="Genomic_DNA"/>
</dbReference>
<name>A0ABW4LD36_9MICO</name>
<evidence type="ECO:0000313" key="2">
    <source>
        <dbReference type="EMBL" id="MFD1720718.1"/>
    </source>
</evidence>
<evidence type="ECO:0008006" key="4">
    <source>
        <dbReference type="Google" id="ProtNLM"/>
    </source>
</evidence>
<accession>A0ABW4LD36</accession>